<comment type="similarity">
    <text evidence="3">Belongs to the DIF1/spd1 family.</text>
</comment>
<feature type="region of interest" description="Disordered" evidence="7">
    <location>
        <begin position="113"/>
        <end position="132"/>
    </location>
</feature>
<accession>A0A1L0DAC5</accession>
<name>A0A1L0DAC5_9ASCO</name>
<dbReference type="GO" id="GO:0005634">
    <property type="term" value="C:nucleus"/>
    <property type="evidence" value="ECO:0007669"/>
    <property type="project" value="UniProtKB-SubCell"/>
</dbReference>
<sequence length="146" mass="16349">MENPKLKRFLSHAIEPQQFASHQTPDSASLATLGMRIRKAVSEGYQVNSPNSYNSQYSAPVQHSAFERVSLPANMSQPPSLTSAGSTFQSGLNVSEWGTPLMNLTTIPLFESGNKRKFDSDEPEIRHPSFEEYSARHGRLQFDEDF</sequence>
<dbReference type="Proteomes" id="UP000182334">
    <property type="component" value="Chromosome II"/>
</dbReference>
<evidence type="ECO:0000256" key="4">
    <source>
        <dbReference type="ARBA" id="ARBA00021625"/>
    </source>
</evidence>
<keyword evidence="11" id="KW-1185">Reference proteome</keyword>
<dbReference type="EMBL" id="LT635766">
    <property type="protein sequence ID" value="SGZ53062.1"/>
    <property type="molecule type" value="Genomic_DNA"/>
</dbReference>
<evidence type="ECO:0000313" key="9">
    <source>
        <dbReference type="EMBL" id="SGZ53062.1"/>
    </source>
</evidence>
<protein>
    <recommendedName>
        <fullName evidence="4">Damage-regulated import facilitator 1</fullName>
    </recommendedName>
</protein>
<dbReference type="GO" id="GO:0005737">
    <property type="term" value="C:cytoplasm"/>
    <property type="evidence" value="ECO:0007669"/>
    <property type="project" value="UniProtKB-SubCell"/>
</dbReference>
<evidence type="ECO:0000256" key="5">
    <source>
        <dbReference type="ARBA" id="ARBA00022490"/>
    </source>
</evidence>
<dbReference type="EMBL" id="LT635757">
    <property type="protein sequence ID" value="SGZ49355.1"/>
    <property type="molecule type" value="Genomic_DNA"/>
</dbReference>
<evidence type="ECO:0000313" key="11">
    <source>
        <dbReference type="Proteomes" id="UP000182334"/>
    </source>
</evidence>
<comment type="subcellular location">
    <subcellularLocation>
        <location evidence="2">Cytoplasm</location>
    </subcellularLocation>
    <subcellularLocation>
        <location evidence="1">Nucleus</location>
    </subcellularLocation>
</comment>
<dbReference type="Proteomes" id="UP000182259">
    <property type="component" value="Chromosome III"/>
</dbReference>
<evidence type="ECO:0000313" key="8">
    <source>
        <dbReference type="EMBL" id="SGZ49355.1"/>
    </source>
</evidence>
<proteinExistence type="inferred from homology"/>
<keyword evidence="5" id="KW-0963">Cytoplasm</keyword>
<evidence type="ECO:0000256" key="7">
    <source>
        <dbReference type="SAM" id="MobiDB-lite"/>
    </source>
</evidence>
<reference evidence="10 11" key="1">
    <citation type="submission" date="2016-10" db="EMBL/GenBank/DDBJ databases">
        <authorList>
            <person name="de Groot N.N."/>
        </authorList>
    </citation>
    <scope>NUCLEOTIDE SEQUENCE [LARGE SCALE GENOMIC DNA]</scope>
    <source>
        <strain evidence="8 11">CBS 141442</strain>
        <strain evidence="9 10">PYCC 4715</strain>
    </source>
</reference>
<dbReference type="InterPro" id="IPR013900">
    <property type="entry name" value="RNR_inhibitor"/>
</dbReference>
<evidence type="ECO:0000256" key="3">
    <source>
        <dbReference type="ARBA" id="ARBA00005459"/>
    </source>
</evidence>
<evidence type="ECO:0000256" key="1">
    <source>
        <dbReference type="ARBA" id="ARBA00004123"/>
    </source>
</evidence>
<evidence type="ECO:0000256" key="6">
    <source>
        <dbReference type="ARBA" id="ARBA00023242"/>
    </source>
</evidence>
<evidence type="ECO:0000256" key="2">
    <source>
        <dbReference type="ARBA" id="ARBA00004496"/>
    </source>
</evidence>
<dbReference type="OrthoDB" id="4072855at2759"/>
<dbReference type="AlphaFoldDB" id="A0A1L0DAC5"/>
<evidence type="ECO:0000313" key="10">
    <source>
        <dbReference type="Proteomes" id="UP000182259"/>
    </source>
</evidence>
<gene>
    <name evidence="9" type="ORF">SAMEA4029009_CIC11G00000001108</name>
    <name evidence="8" type="ORF">SAMEA4029010_CIC11G00000004080</name>
</gene>
<keyword evidence="6" id="KW-0539">Nucleus</keyword>
<organism evidence="8 11">
    <name type="scientific">Sungouiella intermedia</name>
    <dbReference type="NCBI Taxonomy" id="45354"/>
    <lineage>
        <taxon>Eukaryota</taxon>
        <taxon>Fungi</taxon>
        <taxon>Dikarya</taxon>
        <taxon>Ascomycota</taxon>
        <taxon>Saccharomycotina</taxon>
        <taxon>Pichiomycetes</taxon>
        <taxon>Metschnikowiaceae</taxon>
        <taxon>Sungouiella</taxon>
    </lineage>
</organism>
<dbReference type="Pfam" id="PF08591">
    <property type="entry name" value="RNR_inhib"/>
    <property type="match status" value="1"/>
</dbReference>